<dbReference type="VEuPathDB" id="FungiDB:MYCFIDRAFT_180736"/>
<accession>M3AHT2</accession>
<proteinExistence type="predicted"/>
<dbReference type="GeneID" id="19334496"/>
<gene>
    <name evidence="1" type="ORF">MYCFIDRAFT_180736</name>
</gene>
<dbReference type="KEGG" id="pfj:MYCFIDRAFT_180736"/>
<keyword evidence="2" id="KW-1185">Reference proteome</keyword>
<dbReference type="Proteomes" id="UP000016932">
    <property type="component" value="Unassembled WGS sequence"/>
</dbReference>
<dbReference type="Gene3D" id="2.160.20.80">
    <property type="entry name" value="E3 ubiquitin-protein ligase SopA"/>
    <property type="match status" value="1"/>
</dbReference>
<reference evidence="1 2" key="1">
    <citation type="journal article" date="2012" name="PLoS Pathog.">
        <title>Diverse lifestyles and strategies of plant pathogenesis encoded in the genomes of eighteen Dothideomycetes fungi.</title>
        <authorList>
            <person name="Ohm R.A."/>
            <person name="Feau N."/>
            <person name="Henrissat B."/>
            <person name="Schoch C.L."/>
            <person name="Horwitz B.A."/>
            <person name="Barry K.W."/>
            <person name="Condon B.J."/>
            <person name="Copeland A.C."/>
            <person name="Dhillon B."/>
            <person name="Glaser F."/>
            <person name="Hesse C.N."/>
            <person name="Kosti I."/>
            <person name="LaButti K."/>
            <person name="Lindquist E.A."/>
            <person name="Lucas S."/>
            <person name="Salamov A.A."/>
            <person name="Bradshaw R.E."/>
            <person name="Ciuffetti L."/>
            <person name="Hamelin R.C."/>
            <person name="Kema G.H.J."/>
            <person name="Lawrence C."/>
            <person name="Scott J.A."/>
            <person name="Spatafora J.W."/>
            <person name="Turgeon B.G."/>
            <person name="de Wit P.J.G.M."/>
            <person name="Zhong S."/>
            <person name="Goodwin S.B."/>
            <person name="Grigoriev I.V."/>
        </authorList>
    </citation>
    <scope>NUCLEOTIDE SEQUENCE [LARGE SCALE GENOMIC DNA]</scope>
    <source>
        <strain evidence="1 2">CIRAD86</strain>
    </source>
</reference>
<sequence length="544" mass="61776">MLLIHFDLSEPHPRIASLSFEANEPDCMRRAYLICISAGFWSSLLVVIVCRNMAMRASSVMPQRASDRWSEDRLTVMANGMTRLRALAMGEKMILCLPGASWKLWLAKNCSECSTDQHCFNKPFNLLLVTSSSSVTENLEPHERRRQESVTGLYRSGCQAHECGDGEEAGLPKGHSALGISLGKMTSCLFLTHEPCSGNRLVTCPLNDSWTPRDMNQRMTISCDFLPKPSSIAFFGWVTAPRHWLYYHSGLEQWFPQRHQNSSRRFHYMAVSRNAILSCLNESPLSGPSSVAESSSCNAAASLAYGSLLHSWPSYRRLPRFWLRCLHLSTVTSPESPRPTPWVVEVPITRKDAATQRQYPIPSVLLLPLPSSRFVQQPELSGLAVPSLVHHVLHALHLWAERRSKYAYYAQPYLMHTSRYCLILWTSAEKPVLKERSLAWYRDCHQVSAAIPRVVVQSSSLIHAAFIHAYFTYTDFLHGDFIYAYFIYADFITTDLIHPYVIYADSTYADFTHADSTHADFTYVDFTHADFTHADFTHADFIDD</sequence>
<organism evidence="1 2">
    <name type="scientific">Pseudocercospora fijiensis (strain CIRAD86)</name>
    <name type="common">Black leaf streak disease fungus</name>
    <name type="synonym">Mycosphaerella fijiensis</name>
    <dbReference type="NCBI Taxonomy" id="383855"/>
    <lineage>
        <taxon>Eukaryota</taxon>
        <taxon>Fungi</taxon>
        <taxon>Dikarya</taxon>
        <taxon>Ascomycota</taxon>
        <taxon>Pezizomycotina</taxon>
        <taxon>Dothideomycetes</taxon>
        <taxon>Dothideomycetidae</taxon>
        <taxon>Mycosphaerellales</taxon>
        <taxon>Mycosphaerellaceae</taxon>
        <taxon>Pseudocercospora</taxon>
    </lineage>
</organism>
<dbReference type="HOGENOM" id="CLU_500696_0_0_1"/>
<dbReference type="InterPro" id="IPR001646">
    <property type="entry name" value="5peptide_repeat"/>
</dbReference>
<evidence type="ECO:0000313" key="2">
    <source>
        <dbReference type="Proteomes" id="UP000016932"/>
    </source>
</evidence>
<protein>
    <submittedName>
        <fullName evidence="1">Uncharacterized protein</fullName>
    </submittedName>
</protein>
<dbReference type="EMBL" id="KB446576">
    <property type="protein sequence ID" value="EME76748.1"/>
    <property type="molecule type" value="Genomic_DNA"/>
</dbReference>
<dbReference type="Pfam" id="PF00805">
    <property type="entry name" value="Pentapeptide"/>
    <property type="match status" value="2"/>
</dbReference>
<dbReference type="SUPFAM" id="SSF141571">
    <property type="entry name" value="Pentapeptide repeat-like"/>
    <property type="match status" value="1"/>
</dbReference>
<name>M3AHT2_PSEFD</name>
<dbReference type="RefSeq" id="XP_007932661.1">
    <property type="nucleotide sequence ID" value="XM_007934470.1"/>
</dbReference>
<evidence type="ECO:0000313" key="1">
    <source>
        <dbReference type="EMBL" id="EME76748.1"/>
    </source>
</evidence>
<dbReference type="AlphaFoldDB" id="M3AHT2"/>